<dbReference type="GO" id="GO:0046872">
    <property type="term" value="F:metal ion binding"/>
    <property type="evidence" value="ECO:0007669"/>
    <property type="project" value="UniProtKB-KW"/>
</dbReference>
<dbReference type="AlphaFoldDB" id="A0A9D5NYW8"/>
<proteinExistence type="inferred from homology"/>
<accession>A0A9D5NYW8</accession>
<reference evidence="18" key="1">
    <citation type="submission" date="2019-04" db="EMBL/GenBank/DDBJ databases">
        <title>Evolution of Biomass-Degrading Anaerobic Consortia Revealed by Metagenomics.</title>
        <authorList>
            <person name="Peng X."/>
        </authorList>
    </citation>
    <scope>NUCLEOTIDE SEQUENCE</scope>
    <source>
        <strain evidence="18">SIG140</strain>
    </source>
</reference>
<evidence type="ECO:0000313" key="18">
    <source>
        <dbReference type="EMBL" id="MBE6270143.1"/>
    </source>
</evidence>
<evidence type="ECO:0000256" key="9">
    <source>
        <dbReference type="ARBA" id="ARBA00022785"/>
    </source>
</evidence>
<evidence type="ECO:0000256" key="11">
    <source>
        <dbReference type="ARBA" id="ARBA00023004"/>
    </source>
</evidence>
<evidence type="ECO:0000256" key="12">
    <source>
        <dbReference type="ARBA" id="ARBA00023014"/>
    </source>
</evidence>
<dbReference type="PANTHER" id="PTHR36701">
    <property type="entry name" value="EPOXYQUEUOSINE REDUCTASE QUEH"/>
    <property type="match status" value="1"/>
</dbReference>
<evidence type="ECO:0000256" key="8">
    <source>
        <dbReference type="ARBA" id="ARBA00022723"/>
    </source>
</evidence>
<keyword evidence="13 17" id="KW-1015">Disulfide bond</keyword>
<evidence type="ECO:0000256" key="15">
    <source>
        <dbReference type="ARBA" id="ARBA00031446"/>
    </source>
</evidence>
<comment type="catalytic activity">
    <reaction evidence="16 17">
        <text>epoxyqueuosine(34) in tRNA + AH2 = queuosine(34) in tRNA + A + H2O</text>
        <dbReference type="Rhea" id="RHEA:32159"/>
        <dbReference type="Rhea" id="RHEA-COMP:18571"/>
        <dbReference type="Rhea" id="RHEA-COMP:18582"/>
        <dbReference type="ChEBI" id="CHEBI:13193"/>
        <dbReference type="ChEBI" id="CHEBI:15377"/>
        <dbReference type="ChEBI" id="CHEBI:17499"/>
        <dbReference type="ChEBI" id="CHEBI:194431"/>
        <dbReference type="ChEBI" id="CHEBI:194443"/>
        <dbReference type="EC" id="1.17.99.6"/>
    </reaction>
</comment>
<dbReference type="EMBL" id="SUYC01000003">
    <property type="protein sequence ID" value="MBE6270143.1"/>
    <property type="molecule type" value="Genomic_DNA"/>
</dbReference>
<dbReference type="GO" id="GO:0051539">
    <property type="term" value="F:4 iron, 4 sulfur cluster binding"/>
    <property type="evidence" value="ECO:0007669"/>
    <property type="project" value="UniProtKB-UniRule"/>
</dbReference>
<dbReference type="PANTHER" id="PTHR36701:SF1">
    <property type="entry name" value="EPOXYQUEUOSINE REDUCTASE QUEH"/>
    <property type="match status" value="1"/>
</dbReference>
<keyword evidence="8 17" id="KW-0479">Metal-binding</keyword>
<evidence type="ECO:0000256" key="7">
    <source>
        <dbReference type="ARBA" id="ARBA00022694"/>
    </source>
</evidence>
<comment type="caution">
    <text evidence="18">The sequence shown here is derived from an EMBL/GenBank/DDBJ whole genome shotgun (WGS) entry which is preliminary data.</text>
</comment>
<evidence type="ECO:0000256" key="5">
    <source>
        <dbReference type="ARBA" id="ARBA00016895"/>
    </source>
</evidence>
<evidence type="ECO:0000256" key="1">
    <source>
        <dbReference type="ARBA" id="ARBA00002268"/>
    </source>
</evidence>
<dbReference type="HAMAP" id="MF_02089">
    <property type="entry name" value="QueH"/>
    <property type="match status" value="1"/>
</dbReference>
<comment type="similarity">
    <text evidence="3 17">Belongs to the QueH family.</text>
</comment>
<keyword evidence="7 17" id="KW-0819">tRNA processing</keyword>
<dbReference type="Proteomes" id="UP000806522">
    <property type="component" value="Unassembled WGS sequence"/>
</dbReference>
<keyword evidence="14 17" id="KW-0676">Redox-active center</keyword>
<dbReference type="Pfam" id="PF02677">
    <property type="entry name" value="QueH"/>
    <property type="match status" value="1"/>
</dbReference>
<evidence type="ECO:0000256" key="6">
    <source>
        <dbReference type="ARBA" id="ARBA00022485"/>
    </source>
</evidence>
<evidence type="ECO:0000256" key="2">
    <source>
        <dbReference type="ARBA" id="ARBA00004691"/>
    </source>
</evidence>
<evidence type="ECO:0000256" key="17">
    <source>
        <dbReference type="HAMAP-Rule" id="MF_02089"/>
    </source>
</evidence>
<comment type="pathway">
    <text evidence="2 17">tRNA modification; tRNA-queuosine biosynthesis.</text>
</comment>
<feature type="binding site" evidence="17">
    <location>
        <position position="21"/>
    </location>
    <ligand>
        <name>[4Fe-4S] cluster</name>
        <dbReference type="ChEBI" id="CHEBI:49883"/>
    </ligand>
</feature>
<gene>
    <name evidence="17" type="primary">queH</name>
    <name evidence="18" type="ORF">E7101_04250</name>
</gene>
<name>A0A9D5NYW8_XYLRU</name>
<keyword evidence="10 17" id="KW-0560">Oxidoreductase</keyword>
<evidence type="ECO:0000256" key="16">
    <source>
        <dbReference type="ARBA" id="ARBA00047415"/>
    </source>
</evidence>
<sequence length="225" mass="26017">MKQPAIQKPEGLSRVLLHACCAPCSSAIVEWMMANGVTPVIYYFNPNIWPREEYEIRKQESKRHAESLGLQWIDGDYDHQSWLGGVCGLASTLDPEARFQTEMAKEPERGRRCERCFTFRLIAAAQKAQEFGIPYFTTTLASSRWKSLEQIERAGLIAEQTVSQSPLPNQPSPKFWAQNWRKGGLYERRNQLLKEYQFYNQQYCGCEFSVRPKPAEIKENVKNDE</sequence>
<evidence type="ECO:0000256" key="14">
    <source>
        <dbReference type="ARBA" id="ARBA00023284"/>
    </source>
</evidence>
<dbReference type="InterPro" id="IPR003828">
    <property type="entry name" value="QueH"/>
</dbReference>
<evidence type="ECO:0000256" key="4">
    <source>
        <dbReference type="ARBA" id="ARBA00012622"/>
    </source>
</evidence>
<evidence type="ECO:0000256" key="10">
    <source>
        <dbReference type="ARBA" id="ARBA00023002"/>
    </source>
</evidence>
<keyword evidence="12 17" id="KW-0411">Iron-sulfur</keyword>
<keyword evidence="11 17" id="KW-0408">Iron</keyword>
<dbReference type="GO" id="GO:0052693">
    <property type="term" value="F:epoxyqueuosine reductase activity"/>
    <property type="evidence" value="ECO:0007669"/>
    <property type="project" value="UniProtKB-UniRule"/>
</dbReference>
<protein>
    <recommendedName>
        <fullName evidence="5 17">Epoxyqueuosine reductase QueH</fullName>
        <ecNumber evidence="4 17">1.17.99.6</ecNumber>
    </recommendedName>
    <alternativeName>
        <fullName evidence="15 17">Queuosine biosynthesis protein QueH</fullName>
    </alternativeName>
</protein>
<keyword evidence="9 17" id="KW-0671">Queuosine biosynthesis</keyword>
<feature type="binding site" evidence="17">
    <location>
        <position position="20"/>
    </location>
    <ligand>
        <name>[4Fe-4S] cluster</name>
        <dbReference type="ChEBI" id="CHEBI:49883"/>
    </ligand>
</feature>
<evidence type="ECO:0000256" key="3">
    <source>
        <dbReference type="ARBA" id="ARBA00008207"/>
    </source>
</evidence>
<keyword evidence="6 17" id="KW-0004">4Fe-4S</keyword>
<organism evidence="18 19">
    <name type="scientific">Xylanibacter ruminicola</name>
    <name type="common">Prevotella ruminicola</name>
    <dbReference type="NCBI Taxonomy" id="839"/>
    <lineage>
        <taxon>Bacteria</taxon>
        <taxon>Pseudomonadati</taxon>
        <taxon>Bacteroidota</taxon>
        <taxon>Bacteroidia</taxon>
        <taxon>Bacteroidales</taxon>
        <taxon>Prevotellaceae</taxon>
        <taxon>Xylanibacter</taxon>
    </lineage>
</organism>
<evidence type="ECO:0000256" key="13">
    <source>
        <dbReference type="ARBA" id="ARBA00023157"/>
    </source>
</evidence>
<comment type="function">
    <text evidence="1 17">Catalyzes the conversion of epoxyqueuosine (oQ) to queuosine (Q), which is a hypermodified base found in the wobble positions of tRNA(Asp), tRNA(Asn), tRNA(His) and tRNA(Tyr).</text>
</comment>
<feature type="binding site" evidence="17">
    <location>
        <position position="116"/>
    </location>
    <ligand>
        <name>[4Fe-4S] cluster</name>
        <dbReference type="ChEBI" id="CHEBI:49883"/>
    </ligand>
</feature>
<dbReference type="EC" id="1.17.99.6" evidence="4 17"/>
<dbReference type="GO" id="GO:0008616">
    <property type="term" value="P:tRNA queuosine(34) biosynthetic process"/>
    <property type="evidence" value="ECO:0007669"/>
    <property type="project" value="UniProtKB-UniRule"/>
</dbReference>
<feature type="disulfide bond" description="Redox-active" evidence="17">
    <location>
        <begin position="204"/>
        <end position="206"/>
    </location>
</feature>
<evidence type="ECO:0000313" key="19">
    <source>
        <dbReference type="Proteomes" id="UP000806522"/>
    </source>
</evidence>
<feature type="binding site" evidence="17">
    <location>
        <position position="113"/>
    </location>
    <ligand>
        <name>[4Fe-4S] cluster</name>
        <dbReference type="ChEBI" id="CHEBI:49883"/>
    </ligand>
</feature>